<organism evidence="1 2">
    <name type="scientific">Luteimonas composti</name>
    <dbReference type="NCBI Taxonomy" id="398257"/>
    <lineage>
        <taxon>Bacteria</taxon>
        <taxon>Pseudomonadati</taxon>
        <taxon>Pseudomonadota</taxon>
        <taxon>Gammaproteobacteria</taxon>
        <taxon>Lysobacterales</taxon>
        <taxon>Lysobacteraceae</taxon>
        <taxon>Luteimonas</taxon>
    </lineage>
</organism>
<reference evidence="1" key="1">
    <citation type="journal article" date="2007" name="Int. J. Syst. Evol. Microbiol.">
        <title>Luteimonas composti sp. nov., a moderately thermophilic bacterium isolated from food waste.</title>
        <authorList>
            <person name="Young C.C."/>
            <person name="Kampfer P."/>
            <person name="Chen W.M."/>
            <person name="Yen W.S."/>
            <person name="Arun A.B."/>
            <person name="Lai W.A."/>
            <person name="Shen F.T."/>
            <person name="Rekha P.D."/>
            <person name="Lin K.Y."/>
            <person name="Chou J.H."/>
        </authorList>
    </citation>
    <scope>NUCLEOTIDE SEQUENCE</scope>
    <source>
        <strain evidence="1">CC-YY355</strain>
    </source>
</reference>
<protein>
    <submittedName>
        <fullName evidence="1">Uncharacterized protein</fullName>
    </submittedName>
</protein>
<evidence type="ECO:0000313" key="2">
    <source>
        <dbReference type="Proteomes" id="UP001160550"/>
    </source>
</evidence>
<accession>A0ABT6MNY8</accession>
<keyword evidence="2" id="KW-1185">Reference proteome</keyword>
<name>A0ABT6MNY8_9GAMM</name>
<dbReference type="Proteomes" id="UP001160550">
    <property type="component" value="Unassembled WGS sequence"/>
</dbReference>
<gene>
    <name evidence="1" type="ORF">QF205_04320</name>
</gene>
<sequence>MDTFARFPPRLHWTAQQLTDAVPLRLHELYAFDANRESACDAANGARRARPASGRYAARSQLPARFGIG</sequence>
<dbReference type="RefSeq" id="WP_280941508.1">
    <property type="nucleotide sequence ID" value="NZ_JARYGX010000009.1"/>
</dbReference>
<dbReference type="EMBL" id="JARYGX010000009">
    <property type="protein sequence ID" value="MDH7452310.1"/>
    <property type="molecule type" value="Genomic_DNA"/>
</dbReference>
<evidence type="ECO:0000313" key="1">
    <source>
        <dbReference type="EMBL" id="MDH7452310.1"/>
    </source>
</evidence>
<comment type="caution">
    <text evidence="1">The sequence shown here is derived from an EMBL/GenBank/DDBJ whole genome shotgun (WGS) entry which is preliminary data.</text>
</comment>
<reference evidence="1" key="2">
    <citation type="submission" date="2023-04" db="EMBL/GenBank/DDBJ databases">
        <authorList>
            <person name="Sun J.-Q."/>
        </authorList>
    </citation>
    <scope>NUCLEOTIDE SEQUENCE</scope>
    <source>
        <strain evidence="1">CC-YY355</strain>
    </source>
</reference>
<proteinExistence type="predicted"/>